<dbReference type="Proteomes" id="UP000696931">
    <property type="component" value="Unassembled WGS sequence"/>
</dbReference>
<sequence>MRLHRTLASSLLLAFAAPAFAATAAGPAVPAFVIDGGTRVTVKGATKLTMNCDLKNQGAFEPSAGSAVVMNGFLTPALTGVASFADLTIAKQSYASLGTNATVNGVLTLSSGQLSLAGHDLVAQNISGGSAASYVMTPDTLGRLVRTVGSFPSVVFPVGNASYDPVSVRTGTGVDDYRVAVMDAPPPNGLTPAVALTRAWAVSGSHAPGVNGDVRFSVQWNAGEQGASFDRSLGGSTSALAWRWNGTAWSPQTGVRRSDNGAYPAVDTLVSTLSGLWTLAGPGALLAADGDAAPAGLELAPVWPNPFRGAATLRYGVPKKMRVTIGVYSVQGQHVATLADGEREPGWHVARLQADRMANGVYFLRVQAGGEVRSSKLVVMR</sequence>
<evidence type="ECO:0000259" key="2">
    <source>
        <dbReference type="Pfam" id="PF18962"/>
    </source>
</evidence>
<dbReference type="AlphaFoldDB" id="A0A933W344"/>
<name>A0A933W344_UNCEI</name>
<proteinExistence type="predicted"/>
<dbReference type="Pfam" id="PF18962">
    <property type="entry name" value="Por_Secre_tail"/>
    <property type="match status" value="1"/>
</dbReference>
<feature type="domain" description="Secretion system C-terminal sorting" evidence="2">
    <location>
        <begin position="302"/>
        <end position="379"/>
    </location>
</feature>
<reference evidence="3" key="1">
    <citation type="submission" date="2020-07" db="EMBL/GenBank/DDBJ databases">
        <title>Huge and variable diversity of episymbiotic CPR bacteria and DPANN archaea in groundwater ecosystems.</title>
        <authorList>
            <person name="He C.Y."/>
            <person name="Keren R."/>
            <person name="Whittaker M."/>
            <person name="Farag I.F."/>
            <person name="Doudna J."/>
            <person name="Cate J.H.D."/>
            <person name="Banfield J.F."/>
        </authorList>
    </citation>
    <scope>NUCLEOTIDE SEQUENCE</scope>
    <source>
        <strain evidence="3">NC_groundwater_1813_Pr3_B-0.1um_71_17</strain>
    </source>
</reference>
<dbReference type="InterPro" id="IPR026444">
    <property type="entry name" value="Secre_tail"/>
</dbReference>
<comment type="caution">
    <text evidence="3">The sequence shown here is derived from an EMBL/GenBank/DDBJ whole genome shotgun (WGS) entry which is preliminary data.</text>
</comment>
<evidence type="ECO:0000313" key="3">
    <source>
        <dbReference type="EMBL" id="MBI5170755.1"/>
    </source>
</evidence>
<gene>
    <name evidence="3" type="ORF">HZA61_14800</name>
</gene>
<accession>A0A933W344</accession>
<evidence type="ECO:0000313" key="4">
    <source>
        <dbReference type="Proteomes" id="UP000696931"/>
    </source>
</evidence>
<dbReference type="EMBL" id="JACRIW010000108">
    <property type="protein sequence ID" value="MBI5170755.1"/>
    <property type="molecule type" value="Genomic_DNA"/>
</dbReference>
<feature type="chain" id="PRO_5037036259" evidence="1">
    <location>
        <begin position="22"/>
        <end position="381"/>
    </location>
</feature>
<protein>
    <submittedName>
        <fullName evidence="3">T9SS type A sorting domain-containing protein</fullName>
    </submittedName>
</protein>
<organism evidence="3 4">
    <name type="scientific">Eiseniibacteriota bacterium</name>
    <dbReference type="NCBI Taxonomy" id="2212470"/>
    <lineage>
        <taxon>Bacteria</taxon>
        <taxon>Candidatus Eiseniibacteriota</taxon>
    </lineage>
</organism>
<keyword evidence="1" id="KW-0732">Signal</keyword>
<evidence type="ECO:0000256" key="1">
    <source>
        <dbReference type="SAM" id="SignalP"/>
    </source>
</evidence>
<dbReference type="NCBIfam" id="TIGR04183">
    <property type="entry name" value="Por_Secre_tail"/>
    <property type="match status" value="1"/>
</dbReference>
<feature type="signal peptide" evidence="1">
    <location>
        <begin position="1"/>
        <end position="21"/>
    </location>
</feature>
<dbReference type="Gene3D" id="2.60.40.4070">
    <property type="match status" value="1"/>
</dbReference>